<accession>A0ABU5AMR6</accession>
<name>A0ABU5AMR6_9HYPH</name>
<feature type="transmembrane region" description="Helical" evidence="6">
    <location>
        <begin position="203"/>
        <end position="225"/>
    </location>
</feature>
<keyword evidence="2" id="KW-1003">Cell membrane</keyword>
<keyword evidence="5 6" id="KW-0472">Membrane</keyword>
<evidence type="ECO:0000256" key="4">
    <source>
        <dbReference type="ARBA" id="ARBA00022989"/>
    </source>
</evidence>
<feature type="transmembrane region" description="Helical" evidence="6">
    <location>
        <begin position="93"/>
        <end position="115"/>
    </location>
</feature>
<feature type="transmembrane region" description="Helical" evidence="6">
    <location>
        <begin position="25"/>
        <end position="46"/>
    </location>
</feature>
<feature type="transmembrane region" description="Helical" evidence="6">
    <location>
        <begin position="136"/>
        <end position="154"/>
    </location>
</feature>
<dbReference type="Proteomes" id="UP001276564">
    <property type="component" value="Unassembled WGS sequence"/>
</dbReference>
<keyword evidence="3 6" id="KW-0812">Transmembrane</keyword>
<reference evidence="7 8" key="1">
    <citation type="submission" date="2023-08" db="EMBL/GenBank/DDBJ databases">
        <title>Implementing the SeqCode for naming new Mesorhizobium species isolated from Vachellia karroo root nodules.</title>
        <authorList>
            <person name="Van Lill M."/>
        </authorList>
    </citation>
    <scope>NUCLEOTIDE SEQUENCE [LARGE SCALE GENOMIC DNA]</scope>
    <source>
        <strain evidence="7 8">VK4B</strain>
    </source>
</reference>
<keyword evidence="8" id="KW-1185">Reference proteome</keyword>
<feature type="transmembrane region" description="Helical" evidence="6">
    <location>
        <begin position="174"/>
        <end position="191"/>
    </location>
</feature>
<evidence type="ECO:0000256" key="2">
    <source>
        <dbReference type="ARBA" id="ARBA00022475"/>
    </source>
</evidence>
<dbReference type="InterPro" id="IPR019108">
    <property type="entry name" value="Caa3_assmbl_CtaG-rel"/>
</dbReference>
<dbReference type="EMBL" id="JAVIIP010000006">
    <property type="protein sequence ID" value="MDX8538589.1"/>
    <property type="molecule type" value="Genomic_DNA"/>
</dbReference>
<feature type="transmembrane region" description="Helical" evidence="6">
    <location>
        <begin position="58"/>
        <end position="78"/>
    </location>
</feature>
<feature type="transmembrane region" description="Helical" evidence="6">
    <location>
        <begin position="245"/>
        <end position="271"/>
    </location>
</feature>
<sequence>MIASPAMAHGDETHGSGYPWTFDPWIVVPLAMLALLYGAGVTRLARRARQPGGMLMRALLYFSGWLTLAAALLSPLHWLGEHLYTFHMIEHEMVMAVSAPLIVLARPVGILMWGLPGRARRVAASRMCSPLVRGPWDWCTGTLNATILHGFAIWAWHLPVLFDAAVTNTALHRVQHLCFFVTAILFWWAMIWRSDYGASAWHLFATMVHTSILGALIALAPRVLYIAQTRTAMAWGLTPLEDQQLAGMIMWVPAGTIYAVAAMAMLALWILGSSERRAQNA</sequence>
<keyword evidence="4 6" id="KW-1133">Transmembrane helix</keyword>
<organism evidence="7 8">
    <name type="scientific">Mesorhizobium abyssinicae</name>
    <dbReference type="NCBI Taxonomy" id="1209958"/>
    <lineage>
        <taxon>Bacteria</taxon>
        <taxon>Pseudomonadati</taxon>
        <taxon>Pseudomonadota</taxon>
        <taxon>Alphaproteobacteria</taxon>
        <taxon>Hyphomicrobiales</taxon>
        <taxon>Phyllobacteriaceae</taxon>
        <taxon>Mesorhizobium</taxon>
    </lineage>
</organism>
<evidence type="ECO:0000256" key="3">
    <source>
        <dbReference type="ARBA" id="ARBA00022692"/>
    </source>
</evidence>
<evidence type="ECO:0000256" key="6">
    <source>
        <dbReference type="SAM" id="Phobius"/>
    </source>
</evidence>
<proteinExistence type="predicted"/>
<evidence type="ECO:0000313" key="7">
    <source>
        <dbReference type="EMBL" id="MDX8538589.1"/>
    </source>
</evidence>
<evidence type="ECO:0000256" key="5">
    <source>
        <dbReference type="ARBA" id="ARBA00023136"/>
    </source>
</evidence>
<comment type="subcellular location">
    <subcellularLocation>
        <location evidence="1">Cell membrane</location>
        <topology evidence="1">Multi-pass membrane protein</topology>
    </subcellularLocation>
</comment>
<evidence type="ECO:0000256" key="1">
    <source>
        <dbReference type="ARBA" id="ARBA00004651"/>
    </source>
</evidence>
<dbReference type="Pfam" id="PF09678">
    <property type="entry name" value="Caa3_CtaG"/>
    <property type="match status" value="1"/>
</dbReference>
<comment type="caution">
    <text evidence="7">The sequence shown here is derived from an EMBL/GenBank/DDBJ whole genome shotgun (WGS) entry which is preliminary data.</text>
</comment>
<protein>
    <submittedName>
        <fullName evidence="7">Cytochrome c oxidase assembly protein</fullName>
    </submittedName>
</protein>
<evidence type="ECO:0000313" key="8">
    <source>
        <dbReference type="Proteomes" id="UP001276564"/>
    </source>
</evidence>
<gene>
    <name evidence="7" type="ORF">RFM23_13285</name>
</gene>